<reference evidence="6 7" key="2">
    <citation type="journal article" date="2011" name="J. Bacteriol.">
        <title>Genomes of three methylotrophs from a single niche uncover genetic and metabolic divergence of Methylophilaceae.</title>
        <authorList>
            <person name="Lapidus A."/>
            <person name="Clum A."/>
            <person name="Labutti K."/>
            <person name="Kaluzhnaya M.G."/>
            <person name="Lim S."/>
            <person name="Beck D.A."/>
            <person name="Glavina Del Rio T."/>
            <person name="Nolan M."/>
            <person name="Mavromatis K."/>
            <person name="Huntemann M."/>
            <person name="Lucas S."/>
            <person name="Lidstrom M.E."/>
            <person name="Ivanova N."/>
            <person name="Chistoserdova L."/>
        </authorList>
    </citation>
    <scope>NUCLEOTIDE SEQUENCE [LARGE SCALE GENOMIC DNA]</scope>
    <source>
        <strain evidence="6 7">SIP3-4</strain>
    </source>
</reference>
<dbReference type="AlphaFoldDB" id="C6XAR8"/>
<evidence type="ECO:0000256" key="5">
    <source>
        <dbReference type="ARBA" id="ARBA00093797"/>
    </source>
</evidence>
<dbReference type="Gene3D" id="1.20.58.380">
    <property type="entry name" value="Flagellar protein flit"/>
    <property type="match status" value="1"/>
</dbReference>
<dbReference type="Pfam" id="PF05400">
    <property type="entry name" value="FliT"/>
    <property type="match status" value="1"/>
</dbReference>
<reference evidence="7" key="1">
    <citation type="submission" date="2009-07" db="EMBL/GenBank/DDBJ databases">
        <title>Complete sequence of chromosome of Methylovorus sp. SIP3-4.</title>
        <authorList>
            <person name="Lucas S."/>
            <person name="Copeland A."/>
            <person name="Lapidus A."/>
            <person name="Glavina del Rio T."/>
            <person name="Tice H."/>
            <person name="Bruce D."/>
            <person name="Goodwin L."/>
            <person name="Pitluck S."/>
            <person name="Clum A."/>
            <person name="Larimer F."/>
            <person name="Land M."/>
            <person name="Hauser L."/>
            <person name="Kyrpides N."/>
            <person name="Mikhailova N."/>
            <person name="Kayluzhnaya M."/>
            <person name="Chistoserdova L."/>
        </authorList>
    </citation>
    <scope>NUCLEOTIDE SEQUENCE [LARGE SCALE GENOMIC DNA]</scope>
    <source>
        <strain evidence="7">SIP3-4</strain>
    </source>
</reference>
<dbReference type="RefSeq" id="WP_013441584.1">
    <property type="nucleotide sequence ID" value="NC_012969.1"/>
</dbReference>
<dbReference type="OrthoDB" id="8527993at2"/>
<keyword evidence="4" id="KW-0143">Chaperone</keyword>
<dbReference type="HOGENOM" id="CLU_155793_2_2_4"/>
<sequence>MSESMEVQIYESVADVTGEMLLAAREHDWERLAQLEQRCADFVQQLKSCTEEHLSGPSLQRKIASIKKILADDREIRNLVDPWMVKLSAMISSNSNERRLGSSYRQ</sequence>
<evidence type="ECO:0000313" key="7">
    <source>
        <dbReference type="Proteomes" id="UP000002743"/>
    </source>
</evidence>
<dbReference type="STRING" id="582744.Msip34_0752"/>
<evidence type="ECO:0000256" key="3">
    <source>
        <dbReference type="ARBA" id="ARBA00022795"/>
    </source>
</evidence>
<comment type="subcellular location">
    <subcellularLocation>
        <location evidence="1">Cytoplasm</location>
        <location evidence="1">Cytosol</location>
    </subcellularLocation>
</comment>
<organism evidence="6 7">
    <name type="scientific">Methylovorus glucosotrophus (strain SIP3-4)</name>
    <dbReference type="NCBI Taxonomy" id="582744"/>
    <lineage>
        <taxon>Bacteria</taxon>
        <taxon>Pseudomonadati</taxon>
        <taxon>Pseudomonadota</taxon>
        <taxon>Betaproteobacteria</taxon>
        <taxon>Nitrosomonadales</taxon>
        <taxon>Methylophilaceae</taxon>
        <taxon>Methylovorus</taxon>
    </lineage>
</organism>
<gene>
    <name evidence="6" type="ordered locus">Msip34_0752</name>
</gene>
<keyword evidence="7" id="KW-1185">Reference proteome</keyword>
<dbReference type="eggNOG" id="ENOG5032ZWZ">
    <property type="taxonomic scope" value="Bacteria"/>
</dbReference>
<dbReference type="Proteomes" id="UP000002743">
    <property type="component" value="Chromosome"/>
</dbReference>
<dbReference type="GO" id="GO:0044781">
    <property type="term" value="P:bacterial-type flagellum organization"/>
    <property type="evidence" value="ECO:0007669"/>
    <property type="project" value="UniProtKB-KW"/>
</dbReference>
<accession>C6XAR8</accession>
<keyword evidence="6" id="KW-0282">Flagellum</keyword>
<keyword evidence="6" id="KW-0969">Cilium</keyword>
<keyword evidence="6" id="KW-0966">Cell projection</keyword>
<dbReference type="InterPro" id="IPR008622">
    <property type="entry name" value="FliT"/>
</dbReference>
<evidence type="ECO:0000256" key="4">
    <source>
        <dbReference type="ARBA" id="ARBA00023186"/>
    </source>
</evidence>
<evidence type="ECO:0000313" key="6">
    <source>
        <dbReference type="EMBL" id="ACT50000.1"/>
    </source>
</evidence>
<evidence type="ECO:0000256" key="2">
    <source>
        <dbReference type="ARBA" id="ARBA00022490"/>
    </source>
</evidence>
<keyword evidence="2" id="KW-0963">Cytoplasm</keyword>
<evidence type="ECO:0000256" key="1">
    <source>
        <dbReference type="ARBA" id="ARBA00004514"/>
    </source>
</evidence>
<dbReference type="EMBL" id="CP001674">
    <property type="protein sequence ID" value="ACT50000.1"/>
    <property type="molecule type" value="Genomic_DNA"/>
</dbReference>
<dbReference type="KEGG" id="mei:Msip34_0752"/>
<proteinExistence type="predicted"/>
<protein>
    <recommendedName>
        <fullName evidence="5">Flagellar protein FliT</fullName>
    </recommendedName>
</protein>
<keyword evidence="3" id="KW-1005">Bacterial flagellum biogenesis</keyword>
<name>C6XAR8_METGS</name>